<dbReference type="GO" id="GO:0003254">
    <property type="term" value="P:regulation of membrane depolarization"/>
    <property type="evidence" value="ECO:0007669"/>
    <property type="project" value="TreeGrafter"/>
</dbReference>
<gene>
    <name evidence="7" type="ORF">BSTOLATCC_MIC25132</name>
</gene>
<feature type="compositionally biased region" description="Acidic residues" evidence="3">
    <location>
        <begin position="681"/>
        <end position="696"/>
    </location>
</feature>
<dbReference type="PANTHER" id="PTHR45689:SF5">
    <property type="entry name" value="I[[H]] CHANNEL, ISOFORM E"/>
    <property type="match status" value="1"/>
</dbReference>
<keyword evidence="4" id="KW-0812">Transmembrane</keyword>
<reference evidence="7" key="1">
    <citation type="submission" date="2021-09" db="EMBL/GenBank/DDBJ databases">
        <authorList>
            <consortium name="AG Swart"/>
            <person name="Singh M."/>
            <person name="Singh A."/>
            <person name="Seah K."/>
            <person name="Emmerich C."/>
        </authorList>
    </citation>
    <scope>NUCLEOTIDE SEQUENCE</scope>
    <source>
        <strain evidence="7">ATCC30299</strain>
    </source>
</reference>
<dbReference type="EMBL" id="CAJZBQ010000024">
    <property type="protein sequence ID" value="CAG9319887.1"/>
    <property type="molecule type" value="Genomic_DNA"/>
</dbReference>
<evidence type="ECO:0000313" key="7">
    <source>
        <dbReference type="EMBL" id="CAG9319887.1"/>
    </source>
</evidence>
<keyword evidence="4" id="KW-0472">Membrane</keyword>
<dbReference type="Gene3D" id="2.60.120.10">
    <property type="entry name" value="Jelly Rolls"/>
    <property type="match status" value="1"/>
</dbReference>
<feature type="transmembrane region" description="Helical" evidence="4">
    <location>
        <begin position="153"/>
        <end position="170"/>
    </location>
</feature>
<keyword evidence="4" id="KW-1133">Transmembrane helix</keyword>
<dbReference type="InterPro" id="IPR014710">
    <property type="entry name" value="RmlC-like_jellyroll"/>
</dbReference>
<dbReference type="GO" id="GO:0008270">
    <property type="term" value="F:zinc ion binding"/>
    <property type="evidence" value="ECO:0007669"/>
    <property type="project" value="UniProtKB-KW"/>
</dbReference>
<dbReference type="SUPFAM" id="SSF51206">
    <property type="entry name" value="cAMP-binding domain-like"/>
    <property type="match status" value="1"/>
</dbReference>
<feature type="transmembrane region" description="Helical" evidence="4">
    <location>
        <begin position="119"/>
        <end position="141"/>
    </location>
</feature>
<keyword evidence="1" id="KW-0406">Ion transport</keyword>
<feature type="domain" description="Cyclic nucleotide-binding" evidence="5">
    <location>
        <begin position="403"/>
        <end position="503"/>
    </location>
</feature>
<keyword evidence="1" id="KW-0813">Transport</keyword>
<feature type="domain" description="CCHC-type" evidence="6">
    <location>
        <begin position="530"/>
        <end position="544"/>
    </location>
</feature>
<dbReference type="AlphaFoldDB" id="A0AAU9JGG9"/>
<evidence type="ECO:0000313" key="8">
    <source>
        <dbReference type="Proteomes" id="UP001162131"/>
    </source>
</evidence>
<dbReference type="InterPro" id="IPR036875">
    <property type="entry name" value="Znf_CCHC_sf"/>
</dbReference>
<sequence>MKENNYTRETSPNVTRSWPMLSILNHLKLIKQYERKSVKITKRERKRKLENFFHLKEARKAAKKGQLIKAFDPDNFLRVFWDVLILAITAYQCIIIPFILSFNPTPSSAVLSTVLATEILYFLDILVQINTAYYIYGAYIIDRKSIIWNYVKSWFILDVITFSPNFMYLYKLSYMPIEGVHLKDITRYDVLNYIWLLKLVRLAKMKKIIYLVEDSLSSPRFVAIIQILKFLLVAILWAHWISCITNIFYEDALLRYGDLYSMYKVNVGDRYLFMLYYAALTMTSCGFGSYFIISDLQMVNAMTTMFFECFLFGFLIGSIQTVIGKQTAEYKYWERIDNQLRKFMYKKDIPKLLRSKITQYIIYLRKSSKNNFNDDQILSCLSSQLRDEVYIQTRGQSLTDCPPFGIYPPSFLRTLGRNLTIKVHAPSDLIIKEGEMSNDVYFIQSGIVEIYHEATMTAFKQLKKGKYFGEISFFLDSTRSASARCLAYSELLSLSRLSMIRMFISRPNEKEITELLVKECEEDLSALGIKCYLCSKSGHIARDCELYRFQIDRDIVVFMANKEKHKWGKFVNLNDKIRRKIERKRKSANILQDFSLQNISGKSEPKFKRESIREKAEKLYIEKDFNGNTSQLDLIQEESNDEPEESTAVLPEYMRFREIFLKNSFKMRTNKQLSVNVPDLPDLEGDQYEDFLDSPC</sequence>
<keyword evidence="8" id="KW-1185">Reference proteome</keyword>
<dbReference type="PROSITE" id="PS50042">
    <property type="entry name" value="CNMP_BINDING_3"/>
    <property type="match status" value="1"/>
</dbReference>
<evidence type="ECO:0000256" key="4">
    <source>
        <dbReference type="SAM" id="Phobius"/>
    </source>
</evidence>
<dbReference type="InterPro" id="IPR003938">
    <property type="entry name" value="K_chnl_volt-dep_EAG/ELK/ERG"/>
</dbReference>
<evidence type="ECO:0000256" key="3">
    <source>
        <dbReference type="SAM" id="MobiDB-lite"/>
    </source>
</evidence>
<dbReference type="GO" id="GO:0005249">
    <property type="term" value="F:voltage-gated potassium channel activity"/>
    <property type="evidence" value="ECO:0007669"/>
    <property type="project" value="InterPro"/>
</dbReference>
<dbReference type="GO" id="GO:0035725">
    <property type="term" value="P:sodium ion transmembrane transport"/>
    <property type="evidence" value="ECO:0007669"/>
    <property type="project" value="TreeGrafter"/>
</dbReference>
<dbReference type="InterPro" id="IPR000595">
    <property type="entry name" value="cNMP-bd_dom"/>
</dbReference>
<dbReference type="InterPro" id="IPR051413">
    <property type="entry name" value="K/Na_HCN_channel"/>
</dbReference>
<dbReference type="SUPFAM" id="SSF81324">
    <property type="entry name" value="Voltage-gated potassium channels"/>
    <property type="match status" value="1"/>
</dbReference>
<feature type="region of interest" description="Disordered" evidence="3">
    <location>
        <begin position="677"/>
        <end position="696"/>
    </location>
</feature>
<dbReference type="InterPro" id="IPR001878">
    <property type="entry name" value="Znf_CCHC"/>
</dbReference>
<dbReference type="Proteomes" id="UP001162131">
    <property type="component" value="Unassembled WGS sequence"/>
</dbReference>
<dbReference type="GO" id="GO:0003676">
    <property type="term" value="F:nucleic acid binding"/>
    <property type="evidence" value="ECO:0007669"/>
    <property type="project" value="InterPro"/>
</dbReference>
<dbReference type="InterPro" id="IPR018490">
    <property type="entry name" value="cNMP-bd_dom_sf"/>
</dbReference>
<dbReference type="Gene3D" id="1.10.287.630">
    <property type="entry name" value="Helix hairpin bin"/>
    <property type="match status" value="1"/>
</dbReference>
<evidence type="ECO:0008006" key="9">
    <source>
        <dbReference type="Google" id="ProtNLM"/>
    </source>
</evidence>
<protein>
    <recommendedName>
        <fullName evidence="9">Cyclic nucleotide-binding domain-containing protein</fullName>
    </recommendedName>
</protein>
<dbReference type="SMART" id="SM00100">
    <property type="entry name" value="cNMP"/>
    <property type="match status" value="1"/>
</dbReference>
<dbReference type="PANTHER" id="PTHR45689">
    <property type="entry name" value="I[[H]] CHANNEL, ISOFORM E"/>
    <property type="match status" value="1"/>
</dbReference>
<evidence type="ECO:0000256" key="1">
    <source>
        <dbReference type="ARBA" id="ARBA00023303"/>
    </source>
</evidence>
<keyword evidence="2" id="KW-0863">Zinc-finger</keyword>
<evidence type="ECO:0000256" key="2">
    <source>
        <dbReference type="PROSITE-ProRule" id="PRU00047"/>
    </source>
</evidence>
<name>A0AAU9JGG9_9CILI</name>
<keyword evidence="2" id="KW-0479">Metal-binding</keyword>
<evidence type="ECO:0000259" key="6">
    <source>
        <dbReference type="PROSITE" id="PS50158"/>
    </source>
</evidence>
<dbReference type="SUPFAM" id="SSF57756">
    <property type="entry name" value="Retrovirus zinc finger-like domains"/>
    <property type="match status" value="1"/>
</dbReference>
<feature type="transmembrane region" description="Helical" evidence="4">
    <location>
        <begin position="271"/>
        <end position="293"/>
    </location>
</feature>
<dbReference type="GO" id="GO:0098855">
    <property type="term" value="C:HCN channel complex"/>
    <property type="evidence" value="ECO:0007669"/>
    <property type="project" value="TreeGrafter"/>
</dbReference>
<accession>A0AAU9JGG9</accession>
<evidence type="ECO:0000259" key="5">
    <source>
        <dbReference type="PROSITE" id="PS50042"/>
    </source>
</evidence>
<dbReference type="Pfam" id="PF00098">
    <property type="entry name" value="zf-CCHC"/>
    <property type="match status" value="1"/>
</dbReference>
<proteinExistence type="predicted"/>
<feature type="transmembrane region" description="Helical" evidence="4">
    <location>
        <begin position="79"/>
        <end position="99"/>
    </location>
</feature>
<dbReference type="Gene3D" id="1.10.287.70">
    <property type="match status" value="1"/>
</dbReference>
<dbReference type="PROSITE" id="PS50158">
    <property type="entry name" value="ZF_CCHC"/>
    <property type="match status" value="1"/>
</dbReference>
<dbReference type="Pfam" id="PF00027">
    <property type="entry name" value="cNMP_binding"/>
    <property type="match status" value="1"/>
</dbReference>
<keyword evidence="2" id="KW-0862">Zinc</keyword>
<dbReference type="CDD" id="cd00038">
    <property type="entry name" value="CAP_ED"/>
    <property type="match status" value="1"/>
</dbReference>
<feature type="transmembrane region" description="Helical" evidence="4">
    <location>
        <begin position="305"/>
        <end position="323"/>
    </location>
</feature>
<feature type="transmembrane region" description="Helical" evidence="4">
    <location>
        <begin position="221"/>
        <end position="249"/>
    </location>
</feature>
<comment type="caution">
    <text evidence="7">The sequence shown here is derived from an EMBL/GenBank/DDBJ whole genome shotgun (WGS) entry which is preliminary data.</text>
</comment>
<feature type="transmembrane region" description="Helical" evidence="4">
    <location>
        <begin position="190"/>
        <end position="209"/>
    </location>
</feature>
<dbReference type="PRINTS" id="PR01463">
    <property type="entry name" value="EAGCHANLFMLY"/>
</dbReference>
<keyword evidence="1" id="KW-0407">Ion channel</keyword>
<organism evidence="7 8">
    <name type="scientific">Blepharisma stoltei</name>
    <dbReference type="NCBI Taxonomy" id="1481888"/>
    <lineage>
        <taxon>Eukaryota</taxon>
        <taxon>Sar</taxon>
        <taxon>Alveolata</taxon>
        <taxon>Ciliophora</taxon>
        <taxon>Postciliodesmatophora</taxon>
        <taxon>Heterotrichea</taxon>
        <taxon>Heterotrichida</taxon>
        <taxon>Blepharismidae</taxon>
        <taxon>Blepharisma</taxon>
    </lineage>
</organism>